<dbReference type="AlphaFoldDB" id="A0A9Q1LYV6"/>
<comment type="caution">
    <text evidence="1">The sequence shown here is derived from an EMBL/GenBank/DDBJ whole genome shotgun (WGS) entry which is preliminary data.</text>
</comment>
<dbReference type="Proteomes" id="UP001152561">
    <property type="component" value="Unassembled WGS sequence"/>
</dbReference>
<accession>A0A9Q1LYV6</accession>
<proteinExistence type="predicted"/>
<name>A0A9Q1LYV6_9SOLA</name>
<dbReference type="EMBL" id="JAJAGQ010000012">
    <property type="protein sequence ID" value="KAJ8547696.1"/>
    <property type="molecule type" value="Genomic_DNA"/>
</dbReference>
<evidence type="ECO:0000313" key="2">
    <source>
        <dbReference type="Proteomes" id="UP001152561"/>
    </source>
</evidence>
<sequence length="330" mass="36123">MGLNSFVGGYTRPSVGTRDAGECRQEANLEDLQEISTKQVTHLVNLYDGLVVSAAQVKEHTNVASRHPVGNIISYKRKKKFCSASPPHSEIEDERRVIQMLFNQLVCVHVEMAHEEGELVQREERIKAHVSVVSDPIESTSKTTASKQLSRQLQSFIGDEIEVNGDSVDLQSNGVPADAEITSEQGESVEREGRIEVYVSVVSNPIKATSKEYATEQLSGKLQSFVGDERGREGDSVALQSNNMPVDAEMKSEQGESVIEKERIGVLDSVALDSNEETTNVPATEQVSLELQTSIGYKGREEGDSVAPQSIDVFADAEVSSEQVESLIRD</sequence>
<reference evidence="2" key="1">
    <citation type="journal article" date="2023" name="Proc. Natl. Acad. Sci. U.S.A.">
        <title>Genomic and structural basis for evolution of tropane alkaloid biosynthesis.</title>
        <authorList>
            <person name="Wanga Y.-J."/>
            <person name="Taina T."/>
            <person name="Yua J.-Y."/>
            <person name="Lia J."/>
            <person name="Xua B."/>
            <person name="Chenc J."/>
            <person name="D'Auriad J.C."/>
            <person name="Huanga J.-P."/>
            <person name="Huanga S.-X."/>
        </authorList>
    </citation>
    <scope>NUCLEOTIDE SEQUENCE [LARGE SCALE GENOMIC DNA]</scope>
    <source>
        <strain evidence="2">cv. KIB-2019</strain>
    </source>
</reference>
<evidence type="ECO:0000313" key="1">
    <source>
        <dbReference type="EMBL" id="KAJ8547696.1"/>
    </source>
</evidence>
<protein>
    <submittedName>
        <fullName evidence="1">Uncharacterized protein</fullName>
    </submittedName>
</protein>
<keyword evidence="2" id="KW-1185">Reference proteome</keyword>
<organism evidence="1 2">
    <name type="scientific">Anisodus acutangulus</name>
    <dbReference type="NCBI Taxonomy" id="402998"/>
    <lineage>
        <taxon>Eukaryota</taxon>
        <taxon>Viridiplantae</taxon>
        <taxon>Streptophyta</taxon>
        <taxon>Embryophyta</taxon>
        <taxon>Tracheophyta</taxon>
        <taxon>Spermatophyta</taxon>
        <taxon>Magnoliopsida</taxon>
        <taxon>eudicotyledons</taxon>
        <taxon>Gunneridae</taxon>
        <taxon>Pentapetalae</taxon>
        <taxon>asterids</taxon>
        <taxon>lamiids</taxon>
        <taxon>Solanales</taxon>
        <taxon>Solanaceae</taxon>
        <taxon>Solanoideae</taxon>
        <taxon>Hyoscyameae</taxon>
        <taxon>Anisodus</taxon>
    </lineage>
</organism>
<gene>
    <name evidence="1" type="ORF">K7X08_011282</name>
</gene>